<feature type="region of interest" description="Disordered" evidence="1">
    <location>
        <begin position="1"/>
        <end position="30"/>
    </location>
</feature>
<protein>
    <recommendedName>
        <fullName evidence="2">eCIS core domain-containing protein</fullName>
    </recommendedName>
</protein>
<dbReference type="EMBL" id="CP027062">
    <property type="protein sequence ID" value="AVI51741.1"/>
    <property type="molecule type" value="Genomic_DNA"/>
</dbReference>
<evidence type="ECO:0000259" key="2">
    <source>
        <dbReference type="Pfam" id="PF13699"/>
    </source>
</evidence>
<sequence length="618" mass="68035">MKEGVDKSPQQKLQTPVAPQNEVSDGGEQLFQFKDKRSISHNVEVLQKKADGFCGKSDTAQLQGLANNYSNAVVQPKKNNTGLPDGLKTGIESLSGISMDDVQVHRNSGKPAQLNAHAYAQGNQIHLAPGQEKHLPHEAWHVVQQKQGRVKPTKQLKGTKVNDDSSLEKEADVMGGRANSSNVEQITSIPLNTSSHNKNVGAVNAHFGVTQRKIGMEIEVQADIVNGTVRQHEEDDPLLSHSSRRKGKQKALEQYDDFEPVYGKPSYNDTNVITTQNTLTKGQEIYRGNGWKLTPDGHPPQSWYIEFITDAVDEAINPDDLEGIVSRIQGYYEQIIMPLGRNNYTQLTPNIAIGWFHRDAEPSGNIQVTGGVRPDRIFEIMERISKWPVYGQNESWSSDDDEGGLDDEESKSLVMDPDLSKIIGTAVTNAKTQSVNPNYRGLVALLASYVAGQQLAQGPLPTAKLNVPLLSRSKLRNLAKAAPINNVATFIGDVLESAGLDRGSGNTPLFPSGLNVPRRSNRTIERDDTITVANWIRNIVSPGLSFEKTWTDNNMKMEKVGPVSGTICCCIPVREKGIVLEIRAFSPHDYGVPMNEWPKFAREITAAFIAVNRLNRDG</sequence>
<feature type="domain" description="eCIS core" evidence="2">
    <location>
        <begin position="83"/>
        <end position="148"/>
    </location>
</feature>
<accession>A0A2S0HYI7</accession>
<dbReference type="InterPro" id="IPR025295">
    <property type="entry name" value="eCIS_core_dom"/>
</dbReference>
<dbReference type="KEGG" id="aue:C5O00_11420"/>
<evidence type="ECO:0000313" key="3">
    <source>
        <dbReference type="EMBL" id="AVI51741.1"/>
    </source>
</evidence>
<gene>
    <name evidence="3" type="ORF">C5O00_11420</name>
</gene>
<dbReference type="RefSeq" id="WP_105216981.1">
    <property type="nucleotide sequence ID" value="NZ_CP027062.1"/>
</dbReference>
<dbReference type="Pfam" id="PF13699">
    <property type="entry name" value="eCIS_core"/>
    <property type="match status" value="1"/>
</dbReference>
<dbReference type="AlphaFoldDB" id="A0A2S0HYI7"/>
<feature type="region of interest" description="Disordered" evidence="1">
    <location>
        <begin position="231"/>
        <end position="254"/>
    </location>
</feature>
<organism evidence="3 4">
    <name type="scientific">Pukyongia salina</name>
    <dbReference type="NCBI Taxonomy" id="2094025"/>
    <lineage>
        <taxon>Bacteria</taxon>
        <taxon>Pseudomonadati</taxon>
        <taxon>Bacteroidota</taxon>
        <taxon>Flavobacteriia</taxon>
        <taxon>Flavobacteriales</taxon>
        <taxon>Flavobacteriaceae</taxon>
        <taxon>Pukyongia</taxon>
    </lineage>
</organism>
<proteinExistence type="predicted"/>
<feature type="compositionally biased region" description="Acidic residues" evidence="1">
    <location>
        <begin position="397"/>
        <end position="409"/>
    </location>
</feature>
<evidence type="ECO:0000313" key="4">
    <source>
        <dbReference type="Proteomes" id="UP000238442"/>
    </source>
</evidence>
<evidence type="ECO:0000256" key="1">
    <source>
        <dbReference type="SAM" id="MobiDB-lite"/>
    </source>
</evidence>
<feature type="region of interest" description="Disordered" evidence="1">
    <location>
        <begin position="392"/>
        <end position="411"/>
    </location>
</feature>
<name>A0A2S0HYI7_9FLAO</name>
<feature type="compositionally biased region" description="Polar residues" evidence="1">
    <location>
        <begin position="8"/>
        <end position="23"/>
    </location>
</feature>
<dbReference type="Proteomes" id="UP000238442">
    <property type="component" value="Chromosome"/>
</dbReference>
<keyword evidence="4" id="KW-1185">Reference proteome</keyword>
<dbReference type="OrthoDB" id="292792at2"/>
<reference evidence="3 4" key="1">
    <citation type="submission" date="2018-02" db="EMBL/GenBank/DDBJ databases">
        <title>Genomic analysis of the strain RR4-38 isolated from a seawater recirculating aquaculture system.</title>
        <authorList>
            <person name="Kim Y.-S."/>
            <person name="Jang Y.H."/>
            <person name="Kim K.-H."/>
        </authorList>
    </citation>
    <scope>NUCLEOTIDE SEQUENCE [LARGE SCALE GENOMIC DNA]</scope>
    <source>
        <strain evidence="3 4">RR4-38</strain>
    </source>
</reference>